<name>A0ABS3Z2L6_9BACT</name>
<evidence type="ECO:0000313" key="3">
    <source>
        <dbReference type="Proteomes" id="UP000677244"/>
    </source>
</evidence>
<reference evidence="2 3" key="1">
    <citation type="submission" date="2021-03" db="EMBL/GenBank/DDBJ databases">
        <title>Assistant Professor.</title>
        <authorList>
            <person name="Huq M.A."/>
        </authorList>
    </citation>
    <scope>NUCLEOTIDE SEQUENCE [LARGE SCALE GENOMIC DNA]</scope>
    <source>
        <strain evidence="2 3">MAH-29</strain>
    </source>
</reference>
<dbReference type="RefSeq" id="WP_209142867.1">
    <property type="nucleotide sequence ID" value="NZ_JAGHKO010000011.1"/>
</dbReference>
<sequence length="162" mass="18121">MKRAVEIEHVVLEIKSSFDSFTYQLEKALGILMPTALLSLGATPASMVCYLDSTCDENKLVIYNIMSAEDLPQKEKFRKTKQYQLGNPDIIGRMISNQAGAGLYLPIHLLVYENEQQQVIVEYDLPTSQCAQFNNTALLADSRLLENNLIVLIQKAEKAGIP</sequence>
<evidence type="ECO:0000313" key="2">
    <source>
        <dbReference type="EMBL" id="MBO9204369.1"/>
    </source>
</evidence>
<keyword evidence="3" id="KW-1185">Reference proteome</keyword>
<dbReference type="Pfam" id="PF03625">
    <property type="entry name" value="DUF302"/>
    <property type="match status" value="1"/>
</dbReference>
<dbReference type="InterPro" id="IPR005180">
    <property type="entry name" value="DUF302"/>
</dbReference>
<comment type="caution">
    <text evidence="2">The sequence shown here is derived from an EMBL/GenBank/DDBJ whole genome shotgun (WGS) entry which is preliminary data.</text>
</comment>
<feature type="domain" description="DUF302" evidence="1">
    <location>
        <begin position="75"/>
        <end position="125"/>
    </location>
</feature>
<protein>
    <submittedName>
        <fullName evidence="2">DUF302 domain-containing protein</fullName>
    </submittedName>
</protein>
<dbReference type="InterPro" id="IPR035923">
    <property type="entry name" value="TT1751-like_sf"/>
</dbReference>
<proteinExistence type="predicted"/>
<dbReference type="Proteomes" id="UP000677244">
    <property type="component" value="Unassembled WGS sequence"/>
</dbReference>
<dbReference type="SUPFAM" id="SSF103247">
    <property type="entry name" value="TT1751-like"/>
    <property type="match status" value="1"/>
</dbReference>
<dbReference type="Gene3D" id="3.30.310.70">
    <property type="entry name" value="TT1751-like domain"/>
    <property type="match status" value="1"/>
</dbReference>
<accession>A0ABS3Z2L6</accession>
<evidence type="ECO:0000259" key="1">
    <source>
        <dbReference type="Pfam" id="PF03625"/>
    </source>
</evidence>
<organism evidence="2 3">
    <name type="scientific">Niastella soli</name>
    <dbReference type="NCBI Taxonomy" id="2821487"/>
    <lineage>
        <taxon>Bacteria</taxon>
        <taxon>Pseudomonadati</taxon>
        <taxon>Bacteroidota</taxon>
        <taxon>Chitinophagia</taxon>
        <taxon>Chitinophagales</taxon>
        <taxon>Chitinophagaceae</taxon>
        <taxon>Niastella</taxon>
    </lineage>
</organism>
<dbReference type="EMBL" id="JAGHKO010000011">
    <property type="protein sequence ID" value="MBO9204369.1"/>
    <property type="molecule type" value="Genomic_DNA"/>
</dbReference>
<gene>
    <name evidence="2" type="ORF">J7I42_29040</name>
</gene>